<dbReference type="Proteomes" id="UP000611459">
    <property type="component" value="Unassembled WGS sequence"/>
</dbReference>
<keyword evidence="2" id="KW-0807">Transducer</keyword>
<feature type="domain" description="Methyl-accepting transducer" evidence="4">
    <location>
        <begin position="7"/>
        <end position="234"/>
    </location>
</feature>
<reference evidence="6" key="3">
    <citation type="submission" date="2021-01" db="EMBL/GenBank/DDBJ databases">
        <title>Outbreak of Burkholderia contaminns endophthalmitis traced to a clinical ventilation system.</title>
        <authorList>
            <person name="Lipuma J."/>
            <person name="Spilker T."/>
            <person name="Kratholm J."/>
        </authorList>
    </citation>
    <scope>NUCLEOTIDE SEQUENCE</scope>
    <source>
        <strain evidence="6">HI4954</strain>
    </source>
</reference>
<proteinExistence type="inferred from homology"/>
<evidence type="ECO:0000256" key="3">
    <source>
        <dbReference type="SAM" id="Coils"/>
    </source>
</evidence>
<dbReference type="GO" id="GO:0005886">
    <property type="term" value="C:plasma membrane"/>
    <property type="evidence" value="ECO:0007669"/>
    <property type="project" value="TreeGrafter"/>
</dbReference>
<dbReference type="Proteomes" id="UP000664048">
    <property type="component" value="Unassembled WGS sequence"/>
</dbReference>
<dbReference type="PANTHER" id="PTHR43531:SF16">
    <property type="entry name" value="METHYL-ACCEPTING CHEMOTAXIS PROTEIN II"/>
    <property type="match status" value="1"/>
</dbReference>
<reference evidence="5" key="1">
    <citation type="journal article" date="2016" name="Biosci. Biotechnol. Biochem.">
        <title>Bioconversion of AHX to AOH by resting cells of Burkholderia contaminans CH-1.</title>
        <authorList>
            <person name="Choi J.H."/>
            <person name="Kikuchi A."/>
            <person name="Pumkaeo P."/>
            <person name="Hirai H."/>
            <person name="Tokuyama S."/>
            <person name="Kawagishi H."/>
        </authorList>
    </citation>
    <scope>NUCLEOTIDE SEQUENCE</scope>
    <source>
        <strain evidence="5">CH-1</strain>
    </source>
</reference>
<dbReference type="PROSITE" id="PS50111">
    <property type="entry name" value="CHEMOTAXIS_TRANSDUC_2"/>
    <property type="match status" value="1"/>
</dbReference>
<evidence type="ECO:0000259" key="4">
    <source>
        <dbReference type="PROSITE" id="PS50111"/>
    </source>
</evidence>
<feature type="coiled-coil region" evidence="3">
    <location>
        <begin position="205"/>
        <end position="232"/>
    </location>
</feature>
<keyword evidence="3" id="KW-0175">Coiled coil</keyword>
<dbReference type="Pfam" id="PF00015">
    <property type="entry name" value="MCPsignal"/>
    <property type="match status" value="1"/>
</dbReference>
<reference evidence="7 8" key="4">
    <citation type="submission" date="2021-03" db="EMBL/GenBank/DDBJ databases">
        <title>Clinical course, treatment and visual outcome of an outbreak of Burkholderia contaminans endophthalmitis following cataract surgery.</title>
        <authorList>
            <person name="Lind C."/>
            <person name="Olsen K."/>
            <person name="Angelsen N.K."/>
            <person name="Krefting E.A."/>
            <person name="Fossen K."/>
            <person name="Gravningen K."/>
            <person name="Depoorter E."/>
            <person name="Vandamme P."/>
            <person name="Bertelsen G."/>
        </authorList>
    </citation>
    <scope>NUCLEOTIDE SEQUENCE [LARGE SCALE GENOMIC DNA]</scope>
    <source>
        <strain evidence="7 8">51242556</strain>
    </source>
</reference>
<reference evidence="5" key="2">
    <citation type="journal article" date="2017" name="Genome Announc.">
        <title>High-Quality Draft Genome Sequence of Burkholderia contaminans CH-1, a Gram-Negative Bacterium That Metabolizes 2-Azahypoxanthine, a Plant Growth-Regulating Compound.</title>
        <authorList>
            <person name="Choi J.-H."/>
            <person name="Sugiura H."/>
            <person name="Moriuchi R."/>
            <person name="Kawagishi H."/>
            <person name="Dohra H."/>
        </authorList>
    </citation>
    <scope>NUCLEOTIDE SEQUENCE</scope>
    <source>
        <strain evidence="5">CH-1</strain>
    </source>
</reference>
<evidence type="ECO:0000313" key="5">
    <source>
        <dbReference type="EMBL" id="BBA43892.1"/>
    </source>
</evidence>
<sequence>MLEIRGASESVRAAANEIAAASSDLSSRTESEAASLQQTAASMEQISGTVDRSAAAVLAADQRSGIATQMAFRDGEVVADAVGTMNEIEAASDRIGAIISVIDGIAFQTNILALHAAVEAARAGDQGRGFGVVAHEVRSLAQRSAQAAREVKQLVEEAVSRVEAALVHQAGETMGKIVAGAADVRSVVSGIARSATEQTRGIQEVNRALMQLDEMVQENVALVEELAAASAALQTQADALASNIGRFTID</sequence>
<keyword evidence="8" id="KW-1185">Reference proteome</keyword>
<comment type="similarity">
    <text evidence="1">Belongs to the methyl-accepting chemotaxis (MCP) protein family.</text>
</comment>
<dbReference type="EMBL" id="JAENIB010000049">
    <property type="protein sequence ID" value="MBK1936131.1"/>
    <property type="molecule type" value="Genomic_DNA"/>
</dbReference>
<dbReference type="GO" id="GO:0007165">
    <property type="term" value="P:signal transduction"/>
    <property type="evidence" value="ECO:0007669"/>
    <property type="project" value="UniProtKB-KW"/>
</dbReference>
<evidence type="ECO:0000313" key="6">
    <source>
        <dbReference type="EMBL" id="MBK1936131.1"/>
    </source>
</evidence>
<accession>A0A250LH38</accession>
<dbReference type="GO" id="GO:0006935">
    <property type="term" value="P:chemotaxis"/>
    <property type="evidence" value="ECO:0007669"/>
    <property type="project" value="TreeGrafter"/>
</dbReference>
<evidence type="ECO:0000313" key="8">
    <source>
        <dbReference type="Proteomes" id="UP000664048"/>
    </source>
</evidence>
<evidence type="ECO:0000313" key="7">
    <source>
        <dbReference type="EMBL" id="MBO1835451.1"/>
    </source>
</evidence>
<organism evidence="5">
    <name type="scientific">Burkholderia contaminans</name>
    <dbReference type="NCBI Taxonomy" id="488447"/>
    <lineage>
        <taxon>Bacteria</taxon>
        <taxon>Pseudomonadati</taxon>
        <taxon>Pseudomonadota</taxon>
        <taxon>Betaproteobacteria</taxon>
        <taxon>Burkholderiales</taxon>
        <taxon>Burkholderiaceae</taxon>
        <taxon>Burkholderia</taxon>
        <taxon>Burkholderia cepacia complex</taxon>
    </lineage>
</organism>
<evidence type="ECO:0000256" key="2">
    <source>
        <dbReference type="PROSITE-ProRule" id="PRU00284"/>
    </source>
</evidence>
<name>A0A250LH38_9BURK</name>
<gene>
    <name evidence="5" type="ORF">BCCH1_63940</name>
    <name evidence="7" type="ORF">J4M89_39330</name>
    <name evidence="6" type="ORF">JIN94_40320</name>
</gene>
<protein>
    <recommendedName>
        <fullName evidence="4">Methyl-accepting transducer domain-containing protein</fullName>
    </recommendedName>
</protein>
<evidence type="ECO:0000256" key="1">
    <source>
        <dbReference type="ARBA" id="ARBA00029447"/>
    </source>
</evidence>
<dbReference type="Gene3D" id="1.10.287.950">
    <property type="entry name" value="Methyl-accepting chemotaxis protein"/>
    <property type="match status" value="1"/>
</dbReference>
<dbReference type="GO" id="GO:0004888">
    <property type="term" value="F:transmembrane signaling receptor activity"/>
    <property type="evidence" value="ECO:0007669"/>
    <property type="project" value="TreeGrafter"/>
</dbReference>
<dbReference type="SUPFAM" id="SSF58104">
    <property type="entry name" value="Methyl-accepting chemotaxis protein (MCP) signaling domain"/>
    <property type="match status" value="1"/>
</dbReference>
<dbReference type="InterPro" id="IPR004089">
    <property type="entry name" value="MCPsignal_dom"/>
</dbReference>
<dbReference type="EMBL" id="JAGEMX010000031">
    <property type="protein sequence ID" value="MBO1835451.1"/>
    <property type="molecule type" value="Genomic_DNA"/>
</dbReference>
<dbReference type="PANTHER" id="PTHR43531">
    <property type="entry name" value="PROTEIN ICFG"/>
    <property type="match status" value="1"/>
</dbReference>
<dbReference type="EMBL" id="AP018359">
    <property type="protein sequence ID" value="BBA43892.1"/>
    <property type="molecule type" value="Genomic_DNA"/>
</dbReference>
<dbReference type="OrthoDB" id="9806477at2"/>
<dbReference type="InterPro" id="IPR051310">
    <property type="entry name" value="MCP_chemotaxis"/>
</dbReference>
<dbReference type="AlphaFoldDB" id="A0A250LH38"/>
<dbReference type="SMART" id="SM00283">
    <property type="entry name" value="MA"/>
    <property type="match status" value="1"/>
</dbReference>